<evidence type="ECO:0000256" key="5">
    <source>
        <dbReference type="ARBA" id="ARBA00022729"/>
    </source>
</evidence>
<comment type="caution">
    <text evidence="11">Lacks conserved residue(s) required for the propagation of feature annotation.</text>
</comment>
<dbReference type="InterPro" id="IPR003599">
    <property type="entry name" value="Ig_sub"/>
</dbReference>
<dbReference type="Pfam" id="PF07679">
    <property type="entry name" value="I-set"/>
    <property type="match status" value="10"/>
</dbReference>
<dbReference type="GO" id="GO:0005886">
    <property type="term" value="C:plasma membrane"/>
    <property type="evidence" value="ECO:0007669"/>
    <property type="project" value="TreeGrafter"/>
</dbReference>
<evidence type="ECO:0000256" key="7">
    <source>
        <dbReference type="ARBA" id="ARBA00022837"/>
    </source>
</evidence>
<keyword evidence="5" id="KW-0732">Signal</keyword>
<keyword evidence="2" id="KW-0964">Secreted</keyword>
<accession>A0A238BPI7</accession>
<keyword evidence="4 11" id="KW-0245">EGF-like domain</keyword>
<dbReference type="Pfam" id="PF07474">
    <property type="entry name" value="G2F"/>
    <property type="match status" value="1"/>
</dbReference>
<dbReference type="EMBL" id="KZ270051">
    <property type="protein sequence ID" value="OZC06924.1"/>
    <property type="molecule type" value="Genomic_DNA"/>
</dbReference>
<dbReference type="PROSITE" id="PS50026">
    <property type="entry name" value="EGF_3"/>
    <property type="match status" value="2"/>
</dbReference>
<reference evidence="14 15" key="1">
    <citation type="submission" date="2015-12" db="EMBL/GenBank/DDBJ databases">
        <title>Draft genome of the nematode, Onchocerca flexuosa.</title>
        <authorList>
            <person name="Mitreva M."/>
        </authorList>
    </citation>
    <scope>NUCLEOTIDE SEQUENCE [LARGE SCALE GENOMIC DNA]</scope>
    <source>
        <strain evidence="14">Red Deer</strain>
    </source>
</reference>
<organism evidence="14 15">
    <name type="scientific">Onchocerca flexuosa</name>
    <dbReference type="NCBI Taxonomy" id="387005"/>
    <lineage>
        <taxon>Eukaryota</taxon>
        <taxon>Metazoa</taxon>
        <taxon>Ecdysozoa</taxon>
        <taxon>Nematoda</taxon>
        <taxon>Chromadorea</taxon>
        <taxon>Rhabditida</taxon>
        <taxon>Spirurina</taxon>
        <taxon>Spiruromorpha</taxon>
        <taxon>Filarioidea</taxon>
        <taxon>Onchocercidae</taxon>
        <taxon>Onchocerca</taxon>
    </lineage>
</organism>
<dbReference type="InterPro" id="IPR013098">
    <property type="entry name" value="Ig_I-set"/>
</dbReference>
<feature type="domain" description="Ig-like" evidence="13">
    <location>
        <begin position="1102"/>
        <end position="1192"/>
    </location>
</feature>
<evidence type="ECO:0000256" key="10">
    <source>
        <dbReference type="ARBA" id="ARBA00023319"/>
    </source>
</evidence>
<feature type="domain" description="Ig-like" evidence="13">
    <location>
        <begin position="916"/>
        <end position="1006"/>
    </location>
</feature>
<dbReference type="GO" id="GO:0030424">
    <property type="term" value="C:axon"/>
    <property type="evidence" value="ECO:0007669"/>
    <property type="project" value="TreeGrafter"/>
</dbReference>
<dbReference type="SMART" id="SM00181">
    <property type="entry name" value="EGF"/>
    <property type="match status" value="5"/>
</dbReference>
<feature type="domain" description="Ig-like" evidence="13">
    <location>
        <begin position="43"/>
        <end position="128"/>
    </location>
</feature>
<evidence type="ECO:0000259" key="12">
    <source>
        <dbReference type="PROSITE" id="PS50026"/>
    </source>
</evidence>
<evidence type="ECO:0000256" key="11">
    <source>
        <dbReference type="PROSITE-ProRule" id="PRU00076"/>
    </source>
</evidence>
<dbReference type="SUPFAM" id="SSF48726">
    <property type="entry name" value="Immunoglobulin"/>
    <property type="match status" value="19"/>
</dbReference>
<dbReference type="Gene3D" id="2.40.155.10">
    <property type="entry name" value="Green fluorescent protein"/>
    <property type="match status" value="1"/>
</dbReference>
<keyword evidence="3" id="KW-0272">Extracellular matrix</keyword>
<feature type="domain" description="Ig-like" evidence="13">
    <location>
        <begin position="225"/>
        <end position="306"/>
    </location>
</feature>
<dbReference type="SMART" id="SM00179">
    <property type="entry name" value="EGF_CA"/>
    <property type="match status" value="5"/>
</dbReference>
<keyword evidence="6" id="KW-0677">Repeat</keyword>
<feature type="disulfide bond" evidence="11">
    <location>
        <begin position="2290"/>
        <end position="2300"/>
    </location>
</feature>
<dbReference type="PROSITE" id="PS01186">
    <property type="entry name" value="EGF_2"/>
    <property type="match status" value="2"/>
</dbReference>
<evidence type="ECO:0000313" key="15">
    <source>
        <dbReference type="Proteomes" id="UP000242913"/>
    </source>
</evidence>
<dbReference type="PROSITE" id="PS00010">
    <property type="entry name" value="ASX_HYDROXYL"/>
    <property type="match status" value="2"/>
</dbReference>
<evidence type="ECO:0000313" key="14">
    <source>
        <dbReference type="EMBL" id="OZC06924.1"/>
    </source>
</evidence>
<feature type="domain" description="Ig-like" evidence="13">
    <location>
        <begin position="1011"/>
        <end position="1098"/>
    </location>
</feature>
<keyword evidence="7" id="KW-0106">Calcium</keyword>
<dbReference type="Proteomes" id="UP000242913">
    <property type="component" value="Unassembled WGS sequence"/>
</dbReference>
<comment type="subcellular location">
    <subcellularLocation>
        <location evidence="1">Secreted</location>
        <location evidence="1">Extracellular space</location>
        <location evidence="1">Extracellular matrix</location>
    </subcellularLocation>
</comment>
<dbReference type="InterPro" id="IPR009017">
    <property type="entry name" value="GFP"/>
</dbReference>
<evidence type="ECO:0000256" key="3">
    <source>
        <dbReference type="ARBA" id="ARBA00022530"/>
    </source>
</evidence>
<feature type="domain" description="Ig-like" evidence="13">
    <location>
        <begin position="315"/>
        <end position="393"/>
    </location>
</feature>
<evidence type="ECO:0000256" key="4">
    <source>
        <dbReference type="ARBA" id="ARBA00022536"/>
    </source>
</evidence>
<feature type="domain" description="Ig-like" evidence="13">
    <location>
        <begin position="417"/>
        <end position="470"/>
    </location>
</feature>
<dbReference type="PANTHER" id="PTHR10075">
    <property type="entry name" value="BASIGIN RELATED"/>
    <property type="match status" value="1"/>
</dbReference>
<feature type="domain" description="Ig-like" evidence="13">
    <location>
        <begin position="1197"/>
        <end position="1259"/>
    </location>
</feature>
<keyword evidence="15" id="KW-1185">Reference proteome</keyword>
<feature type="domain" description="Ig-like" evidence="13">
    <location>
        <begin position="567"/>
        <end position="650"/>
    </location>
</feature>
<evidence type="ECO:0000256" key="2">
    <source>
        <dbReference type="ARBA" id="ARBA00022525"/>
    </source>
</evidence>
<dbReference type="Gene3D" id="2.60.40.10">
    <property type="entry name" value="Immunoglobulins"/>
    <property type="match status" value="21"/>
</dbReference>
<dbReference type="FunFam" id="2.60.40.10:FF:000503">
    <property type="entry name" value="Hemicentin 1"/>
    <property type="match status" value="5"/>
</dbReference>
<keyword evidence="8 11" id="KW-1015">Disulfide bond</keyword>
<dbReference type="GO" id="GO:0007156">
    <property type="term" value="P:homophilic cell adhesion via plasma membrane adhesion molecules"/>
    <property type="evidence" value="ECO:0007669"/>
    <property type="project" value="TreeGrafter"/>
</dbReference>
<feature type="disulfide bond" evidence="11">
    <location>
        <begin position="2362"/>
        <end position="2372"/>
    </location>
</feature>
<dbReference type="SMART" id="SM00408">
    <property type="entry name" value="IGc2"/>
    <property type="match status" value="19"/>
</dbReference>
<sequence length="2552" mass="285432">MNDHQQLHIESATDEDAGRYSCVAENKPGRAEKDLIVAVLKPPQMDSQHRILELPENEAVTLTCPINDPSVEIQWTKNDIPITTSKNLQLSTSGLKLHILHGQLYDAGRYVCRAWNDAGEAVASINVVVLVPPKITDPAFRTIESVLNQTVNIECKGTGIPTPKIIWSFNGRTIFPSEKIQILNDDTLLILKEVQINQEGRYSCTATNKVGKAEADIFLQVIAPPRILTSIDELKVIEGQGQTIRCEVSGTPVPKVEWFKNGQQFNATVAQSSSDLHYIYLREAQVSDAGRYTCIARNRAGEHRMTIQLYVLVPPTIVEGERIVQVKENASLTLECVATGNPKPMIVWKRDGRPLETRGSRFVITSSKVSDGGRYTCEARNEAGKTSTDFEVDIFIKPRFRDLKTEIRVRDGERARLEWMRGGRPIEDMKNIILSPRGETMMILKSRRADSGSYSCVAKNFAGEAEASFTVIVLITPYIEEQIDQNLRIVQGNRVIMHCPVQGNPKPKIKWLYNGKPIRNDRAMIVGETDLIIQGAKQSDNGRYTCFAENEAGVLNTNYELEIIAPPKFHRRSEGVYEVILGKTVTMDCDVEAEPKPEIHWFRGDLPLYLTENIYISPDGQQITIRDVELSDGGKYTCKTENEAGSADIDLILKVLVPPSIDTSNIIGNPLAVAGKSIYLECPVSGIPHPSIIWYKDGIPISINDDRFVIEQNNQTFGIKQVKVSDQGKFVCVVENKGGRVEQSFNLEVLVPPQLETLEPQKHRIREKDSITLFCPVKYDEDLTTLAEILWYKDGRPIDGSTLPNIRITSEGQRFQILRTSLSDAGNYSCVAMNRAGESSLDFYVEILCTYLASEHCRKLETKHVEDKKANYFELRQKYHGILAIDKKSITCEFKFNNRTLLQNPSLKLFCITAAPQLDYSRNEQQPHVIVGRPITLWCLVSGYPLPTIRWMKDGHLVPINGKSGIRLIEGGQGLEILEAKREHAGIWMCEASNAAGKTDYELNLDVWTLPIVFIHPEDNVRPVDSVITIQCQASGNPEPTLSWSKDDQPLITSAEGVRISLKGTRLDIPRLKQSHVGEYTCTATNEVGTSFATVHIDVLVPPVINRDNIEMSPRLPTAQTLTLICDATGKPLPEIVWYVNDTVIHETMSNVIIGEDGRYLQVNDVSLNDNGSYKCVASNIAGKDELLYTVAIVQAPKILNGGNYQVVEGGEARILCNVNGEPPPIVTWQRNGIPIETEMRYITENGMLRITDARSSDSVVPRIITISPNESLVPVGSPFSLKCGVRGFPPPDITWLLNGQALHKDNRGYTVVRETETTINLKMCSAEDGTLFVEKAPEQATLTFKCIARNDAGPPIVTKKGTKTITTIEDEPSLLICEIEGEFSKIDWYKDDEALVLKPNVELSPDRTQLKIHHSKLHDEGLYSCVAVNPAGNATQKQQLYVGVPPRITEKPRRIVVRSGQTAELWCEAVGIPKPHITWLKDNKALSKTALDDYTDVLKSTAFFPNVSSDDSGVYTCKAENWAGTSYKDVDLVVLIPPEIHPERLNKTANIGEMVILTCNATGVPEPVVSWIKIPNVDISGSDEKYQIYGTALHIKNVVPEDEGFYHCIAKSNAGQAIGSRRLTIIEPRKDYKVIWVECDESGQAIKTTYVRARGDVPEDGDNLLPWKQDLQDLPQNGTNGILIRCLPESHGPRHAPLALPRFIRSPRTRKALPGTIANLHCSANLRHILRQPTPHITWIRNGTFLTNISQLSDGNSSLRVNVESNGDLGDYMCLAQNTAGTVSNIITLLLDQITEKVQKRSIAILNCVSKNTVFKKNVIWKFFNTLLRNSDETLNLLQNGSLVVYDVSESNLTDLLSYQCFTRNRKQTTAISFLEIQDEVPRVQVSPKRVFVKLHESLLLNCKLMSNPLTTMVEWTRNDAKLKDNNRTRVLANNSLLITELLFSDRAIFKCIASNRQGKSYDDSKVIVRNLAGVINKIKGIVNNQRLKRETVLVSIKPKMEANVVTMKTNGIFGEQGTTSETLLGYMVVASPQLAFNPNQKNSLASVKFHRMIEYRFESGETMRVSQKGFGLDGEYALFEINFDGQVPYFNNKNYAWVDQAKEELVELEPGMIHGNGFAILRIRNQANIPFYWNESIVYDASKEMDIGLSRFVTFKFTFRKTVHGDAKLNVIARAESIRRICPVGYQIRDGFCADIDECESTQKICHQQARCINTIGNYVCERNCPPGFRANPQGECEDIDECMLGIHNCTNGVLCMNIPGTFLCETSLCADGYVRDSSGHCKDIDECAESLCGNLKCLNYLGSYICICPSGFPTRSNGDCEEFQVNLTDLKLIRFDENSNACPSGYYRIGGTCQDINECVFNLPCEYECENTEGSYKCLCPEGYKVDKNNCADIDECLYDPCSEDELCFNQLGSYECLTKPCPADYHLGDQKCIPNCQNCSNSPIKIYMVSIPKIMPPATTLLRLTAYDHRSQVLHRTRFIMKSISKFATHIPFILKTRNGRATLQNSDNLLEAGTYKLAIRSISRLPYRVGALLNDFIVFVAVSEYDF</sequence>
<feature type="domain" description="Ig-like" evidence="13">
    <location>
        <begin position="1447"/>
        <end position="1534"/>
    </location>
</feature>
<dbReference type="InterPro" id="IPR049883">
    <property type="entry name" value="NOTCH1_EGF-like"/>
</dbReference>
<dbReference type="Pfam" id="PF13927">
    <property type="entry name" value="Ig_3"/>
    <property type="match status" value="8"/>
</dbReference>
<proteinExistence type="predicted"/>
<keyword evidence="10" id="KW-0393">Immunoglobulin domain</keyword>
<dbReference type="Gene3D" id="2.10.25.10">
    <property type="entry name" value="Laminin"/>
    <property type="match status" value="5"/>
</dbReference>
<protein>
    <submittedName>
        <fullName evidence="14">Immunoglobulin I-set domain protein</fullName>
    </submittedName>
</protein>
<keyword evidence="9" id="KW-0325">Glycoprotein</keyword>
<dbReference type="InterPro" id="IPR003598">
    <property type="entry name" value="Ig_sub2"/>
</dbReference>
<feature type="domain" description="Ig-like" evidence="13">
    <location>
        <begin position="133"/>
        <end position="220"/>
    </location>
</feature>
<feature type="domain" description="Ig-like" evidence="13">
    <location>
        <begin position="1262"/>
        <end position="1367"/>
    </location>
</feature>
<dbReference type="Pfam" id="PF13895">
    <property type="entry name" value="Ig_2"/>
    <property type="match status" value="1"/>
</dbReference>
<dbReference type="PROSITE" id="PS01187">
    <property type="entry name" value="EGF_CA"/>
    <property type="match status" value="3"/>
</dbReference>
<feature type="domain" description="Ig-like" evidence="13">
    <location>
        <begin position="1539"/>
        <end position="1625"/>
    </location>
</feature>
<dbReference type="InterPro" id="IPR013783">
    <property type="entry name" value="Ig-like_fold"/>
</dbReference>
<dbReference type="CDD" id="cd00096">
    <property type="entry name" value="Ig"/>
    <property type="match status" value="3"/>
</dbReference>
<dbReference type="InterPro" id="IPR009030">
    <property type="entry name" value="Growth_fac_rcpt_cys_sf"/>
</dbReference>
<evidence type="ECO:0000256" key="1">
    <source>
        <dbReference type="ARBA" id="ARBA00004498"/>
    </source>
</evidence>
<dbReference type="GO" id="GO:0005509">
    <property type="term" value="F:calcium ion binding"/>
    <property type="evidence" value="ECO:0007669"/>
    <property type="project" value="InterPro"/>
</dbReference>
<dbReference type="InterPro" id="IPR000742">
    <property type="entry name" value="EGF"/>
</dbReference>
<name>A0A238BPI7_9BILA</name>
<dbReference type="SMART" id="SM00409">
    <property type="entry name" value="IG"/>
    <property type="match status" value="18"/>
</dbReference>
<dbReference type="InterPro" id="IPR036179">
    <property type="entry name" value="Ig-like_dom_sf"/>
</dbReference>
<feature type="domain" description="Ig-like" evidence="13">
    <location>
        <begin position="1883"/>
        <end position="1970"/>
    </location>
</feature>
<dbReference type="InterPro" id="IPR006605">
    <property type="entry name" value="G2_nidogen/fibulin_G2F"/>
</dbReference>
<dbReference type="InterPro" id="IPR026823">
    <property type="entry name" value="cEGF"/>
</dbReference>
<dbReference type="FunFam" id="2.10.25.10:FF:000038">
    <property type="entry name" value="Fibrillin 2"/>
    <property type="match status" value="2"/>
</dbReference>
<dbReference type="InterPro" id="IPR018097">
    <property type="entry name" value="EGF_Ca-bd_CS"/>
</dbReference>
<feature type="domain" description="Ig-like" evidence="13">
    <location>
        <begin position="659"/>
        <end position="748"/>
    </location>
</feature>
<dbReference type="Pfam" id="PF07645">
    <property type="entry name" value="EGF_CA"/>
    <property type="match status" value="3"/>
</dbReference>
<dbReference type="GO" id="GO:0098632">
    <property type="term" value="F:cell-cell adhesion mediator activity"/>
    <property type="evidence" value="ECO:0007669"/>
    <property type="project" value="TreeGrafter"/>
</dbReference>
<dbReference type="OrthoDB" id="5985519at2759"/>
<dbReference type="FunFam" id="2.60.40.10:FF:000032">
    <property type="entry name" value="palladin isoform X1"/>
    <property type="match status" value="3"/>
</dbReference>
<dbReference type="GO" id="GO:0070593">
    <property type="term" value="P:dendrite self-avoidance"/>
    <property type="evidence" value="ECO:0007669"/>
    <property type="project" value="TreeGrafter"/>
</dbReference>
<evidence type="ECO:0000256" key="6">
    <source>
        <dbReference type="ARBA" id="ARBA00022737"/>
    </source>
</evidence>
<dbReference type="CDD" id="cd00054">
    <property type="entry name" value="EGF_CA"/>
    <property type="match status" value="4"/>
</dbReference>
<evidence type="ECO:0000256" key="8">
    <source>
        <dbReference type="ARBA" id="ARBA00023157"/>
    </source>
</evidence>
<evidence type="ECO:0000256" key="9">
    <source>
        <dbReference type="ARBA" id="ARBA00023180"/>
    </source>
</evidence>
<feature type="domain" description="EGF-like" evidence="12">
    <location>
        <begin position="2358"/>
        <end position="2395"/>
    </location>
</feature>
<dbReference type="PROSITE" id="PS50835">
    <property type="entry name" value="IG_LIKE"/>
    <property type="match status" value="19"/>
</dbReference>
<feature type="domain" description="Ig-like" evidence="13">
    <location>
        <begin position="1702"/>
        <end position="1789"/>
    </location>
</feature>
<dbReference type="InterPro" id="IPR001881">
    <property type="entry name" value="EGF-like_Ca-bd_dom"/>
</dbReference>
<gene>
    <name evidence="14" type="ORF">X798_06066</name>
</gene>
<dbReference type="PANTHER" id="PTHR10075:SF100">
    <property type="entry name" value="FASCICLIN-2"/>
    <property type="match status" value="1"/>
</dbReference>
<dbReference type="Pfam" id="PF12662">
    <property type="entry name" value="cEGF"/>
    <property type="match status" value="1"/>
</dbReference>
<feature type="domain" description="Ig-like" evidence="13">
    <location>
        <begin position="1370"/>
        <end position="1442"/>
    </location>
</feature>
<dbReference type="SUPFAM" id="SSF57184">
    <property type="entry name" value="Growth factor receptor domain"/>
    <property type="match status" value="2"/>
</dbReference>
<dbReference type="InterPro" id="IPR007110">
    <property type="entry name" value="Ig-like_dom"/>
</dbReference>
<dbReference type="SUPFAM" id="SSF57196">
    <property type="entry name" value="EGF/Laminin"/>
    <property type="match status" value="1"/>
</dbReference>
<evidence type="ECO:0000259" key="13">
    <source>
        <dbReference type="PROSITE" id="PS50835"/>
    </source>
</evidence>
<feature type="domain" description="Ig-like" evidence="13">
    <location>
        <begin position="753"/>
        <end position="842"/>
    </location>
</feature>
<dbReference type="FunFam" id="2.60.40.10:FF:000130">
    <property type="entry name" value="Hemicentin 1"/>
    <property type="match status" value="1"/>
</dbReference>
<dbReference type="GO" id="GO:0007411">
    <property type="term" value="P:axon guidance"/>
    <property type="evidence" value="ECO:0007669"/>
    <property type="project" value="TreeGrafter"/>
</dbReference>
<feature type="domain" description="Ig-like" evidence="13">
    <location>
        <begin position="477"/>
        <end position="562"/>
    </location>
</feature>
<feature type="domain" description="EGF-like" evidence="12">
    <location>
        <begin position="2286"/>
        <end position="2324"/>
    </location>
</feature>
<dbReference type="InterPro" id="IPR000152">
    <property type="entry name" value="EGF-type_Asp/Asn_hydroxyl_site"/>
</dbReference>